<proteinExistence type="predicted"/>
<comment type="caution">
    <text evidence="1">The sequence shown here is derived from an EMBL/GenBank/DDBJ whole genome shotgun (WGS) entry which is preliminary data.</text>
</comment>
<dbReference type="EMBL" id="JAIVGD010000023">
    <property type="protein sequence ID" value="KAH0742816.1"/>
    <property type="molecule type" value="Genomic_DNA"/>
</dbReference>
<evidence type="ECO:0000313" key="1">
    <source>
        <dbReference type="EMBL" id="KAH0742816.1"/>
    </source>
</evidence>
<dbReference type="Pfam" id="PF14223">
    <property type="entry name" value="Retrotran_gag_2"/>
    <property type="match status" value="1"/>
</dbReference>
<protein>
    <recommendedName>
        <fullName evidence="3">Retrovirus-related Pol polyprotein from transposon RE1</fullName>
    </recommendedName>
</protein>
<evidence type="ECO:0000313" key="2">
    <source>
        <dbReference type="Proteomes" id="UP000826656"/>
    </source>
</evidence>
<reference evidence="1 2" key="1">
    <citation type="journal article" date="2021" name="bioRxiv">
        <title>Chromosome-scale and haplotype-resolved genome assembly of a tetraploid potato cultivar.</title>
        <authorList>
            <person name="Sun H."/>
            <person name="Jiao W.-B."/>
            <person name="Krause K."/>
            <person name="Campoy J.A."/>
            <person name="Goel M."/>
            <person name="Folz-Donahue K."/>
            <person name="Kukat C."/>
            <person name="Huettel B."/>
            <person name="Schneeberger K."/>
        </authorList>
    </citation>
    <scope>NUCLEOTIDE SEQUENCE [LARGE SCALE GENOMIC DNA]</scope>
    <source>
        <strain evidence="1">SolTubOtavaFocal</strain>
        <tissue evidence="1">Leaves</tissue>
    </source>
</reference>
<dbReference type="PANTHER" id="PTHR47481">
    <property type="match status" value="1"/>
</dbReference>
<keyword evidence="2" id="KW-1185">Reference proteome</keyword>
<dbReference type="PANTHER" id="PTHR47481:SF37">
    <property type="entry name" value="RETROTRANSPOSON GAG DOMAIN-CONTAINING PROTEIN"/>
    <property type="match status" value="1"/>
</dbReference>
<dbReference type="Proteomes" id="UP000826656">
    <property type="component" value="Unassembled WGS sequence"/>
</dbReference>
<evidence type="ECO:0008006" key="3">
    <source>
        <dbReference type="Google" id="ProtNLM"/>
    </source>
</evidence>
<organism evidence="1 2">
    <name type="scientific">Solanum tuberosum</name>
    <name type="common">Potato</name>
    <dbReference type="NCBI Taxonomy" id="4113"/>
    <lineage>
        <taxon>Eukaryota</taxon>
        <taxon>Viridiplantae</taxon>
        <taxon>Streptophyta</taxon>
        <taxon>Embryophyta</taxon>
        <taxon>Tracheophyta</taxon>
        <taxon>Spermatophyta</taxon>
        <taxon>Magnoliopsida</taxon>
        <taxon>eudicotyledons</taxon>
        <taxon>Gunneridae</taxon>
        <taxon>Pentapetalae</taxon>
        <taxon>asterids</taxon>
        <taxon>lamiids</taxon>
        <taxon>Solanales</taxon>
        <taxon>Solanaceae</taxon>
        <taxon>Solanoideae</taxon>
        <taxon>Solaneae</taxon>
        <taxon>Solanum</taxon>
    </lineage>
</organism>
<accession>A0ABQ7U901</accession>
<name>A0ABQ7U901_SOLTU</name>
<gene>
    <name evidence="1" type="ORF">KY290_030809</name>
</gene>
<sequence length="377" mass="41542">MTTQPLSISEPVVTSTVSSLPISTPNLSSIVSTMSTTPLSSSFSLPSVPSPLVSIPTSLSGQALSTSLGSTSGLPFVSSYSTNFDPIFSPTFSSSTSFVAPNIMNLVTIKFQSVEDYLTWRTQFTSLLISHDLLRFVDGSFKPPSPFICDSSRNQQPNPNYRSWLRVDQNVRLWIFATLSREVLVDVHLLPTSHDIWLSLNRRYMDASQAKLLDLKRQLTTLRKADSTSIDQYLRDAKQIADSLAAINSPFSNQDFIDHVLLGLGKEYDALVGIITNVPGQLALEDLRSKLLLHEQRLQRFKEYTFKLFKYNSFISRNAQQGLYLFLRLATEPGGAGTGSGSFRSVTGSVLVPDSTGQIRYYTGPGGVTGRKPEFTG</sequence>